<protein>
    <submittedName>
        <fullName evidence="2">Uncharacterized protein</fullName>
    </submittedName>
</protein>
<organism evidence="2 3">
    <name type="scientific">Paraburkholderia phenazinium</name>
    <dbReference type="NCBI Taxonomy" id="60549"/>
    <lineage>
        <taxon>Bacteria</taxon>
        <taxon>Pseudomonadati</taxon>
        <taxon>Pseudomonadota</taxon>
        <taxon>Betaproteobacteria</taxon>
        <taxon>Burkholderiales</taxon>
        <taxon>Burkholderiaceae</taxon>
        <taxon>Paraburkholderia</taxon>
    </lineage>
</organism>
<name>A0A1N6EK90_9BURK</name>
<sequence length="164" mass="18492">MAKRVRFFPVLPFLMLAFAGTCHADDGVALYSKSTDVASRLSGRWSPDCDNLEGIKIDDQLKAEFTINSNQIVINSMLKEGVKKDGVIDVYFESPLDLGRGGMNLDWGHFSTVTRIAAIKIKGENDISLNWVGFFSNEAKKHQWVNQPDFYNDNGKIDFHRCEN</sequence>
<reference evidence="2 3" key="1">
    <citation type="submission" date="2016-11" db="EMBL/GenBank/DDBJ databases">
        <authorList>
            <person name="Jaros S."/>
            <person name="Januszkiewicz K."/>
            <person name="Wedrychowicz H."/>
        </authorList>
    </citation>
    <scope>NUCLEOTIDE SEQUENCE [LARGE SCALE GENOMIC DNA]</scope>
    <source>
        <strain evidence="2 3">GAS86</strain>
    </source>
</reference>
<accession>A0A1N6EK90</accession>
<keyword evidence="1" id="KW-0732">Signal</keyword>
<dbReference type="RefSeq" id="WP_143787452.1">
    <property type="nucleotide sequence ID" value="NZ_FSRM01000001.1"/>
</dbReference>
<proteinExistence type="predicted"/>
<dbReference type="EMBL" id="FSRM01000001">
    <property type="protein sequence ID" value="SIN83385.1"/>
    <property type="molecule type" value="Genomic_DNA"/>
</dbReference>
<feature type="chain" id="PRO_5012726427" evidence="1">
    <location>
        <begin position="25"/>
        <end position="164"/>
    </location>
</feature>
<evidence type="ECO:0000313" key="3">
    <source>
        <dbReference type="Proteomes" id="UP000184693"/>
    </source>
</evidence>
<dbReference type="OrthoDB" id="6505750at2"/>
<dbReference type="AlphaFoldDB" id="A0A1N6EK90"/>
<dbReference type="Proteomes" id="UP000184693">
    <property type="component" value="Unassembled WGS sequence"/>
</dbReference>
<gene>
    <name evidence="2" type="ORF">SAMN05444168_0734</name>
</gene>
<feature type="signal peptide" evidence="1">
    <location>
        <begin position="1"/>
        <end position="24"/>
    </location>
</feature>
<evidence type="ECO:0000256" key="1">
    <source>
        <dbReference type="SAM" id="SignalP"/>
    </source>
</evidence>
<evidence type="ECO:0000313" key="2">
    <source>
        <dbReference type="EMBL" id="SIN83385.1"/>
    </source>
</evidence>